<evidence type="ECO:0000313" key="1">
    <source>
        <dbReference type="EMBL" id="EEG22847.1"/>
    </source>
</evidence>
<dbReference type="Proteomes" id="UP000005837">
    <property type="component" value="Unassembled WGS sequence"/>
</dbReference>
<name>C0DYN6_EIKCO</name>
<protein>
    <submittedName>
        <fullName evidence="1">Uncharacterized protein</fullName>
    </submittedName>
</protein>
<sequence>MALKFCFQVACGGLRPSERVDVNEIICMQAEVLVRPCEIA</sequence>
<organism evidence="1 2">
    <name type="scientific">Eikenella corrodens ATCC 23834</name>
    <dbReference type="NCBI Taxonomy" id="546274"/>
    <lineage>
        <taxon>Bacteria</taxon>
        <taxon>Pseudomonadati</taxon>
        <taxon>Pseudomonadota</taxon>
        <taxon>Betaproteobacteria</taxon>
        <taxon>Neisseriales</taxon>
        <taxon>Neisseriaceae</taxon>
        <taxon>Eikenella</taxon>
    </lineage>
</organism>
<dbReference type="AlphaFoldDB" id="C0DYN6"/>
<comment type="caution">
    <text evidence="1">The sequence shown here is derived from an EMBL/GenBank/DDBJ whole genome shotgun (WGS) entry which is preliminary data.</text>
</comment>
<reference evidence="1 2" key="1">
    <citation type="submission" date="2009-01" db="EMBL/GenBank/DDBJ databases">
        <authorList>
            <person name="Fulton L."/>
            <person name="Clifton S."/>
            <person name="Chinwalla A.T."/>
            <person name="Mitreva M."/>
            <person name="Sodergren E."/>
            <person name="Weinstock G."/>
            <person name="Clifton S."/>
            <person name="Dooling D.J."/>
            <person name="Fulton B."/>
            <person name="Minx P."/>
            <person name="Pepin K.H."/>
            <person name="Johnson M."/>
            <person name="Bhonagiri V."/>
            <person name="Nash W.E."/>
            <person name="Mardis E.R."/>
            <person name="Wilson R.K."/>
        </authorList>
    </citation>
    <scope>NUCLEOTIDE SEQUENCE [LARGE SCALE GENOMIC DNA]</scope>
    <source>
        <strain evidence="1 2">ATCC 23834</strain>
    </source>
</reference>
<gene>
    <name evidence="1" type="ORF">EIKCOROL_02502</name>
</gene>
<proteinExistence type="predicted"/>
<dbReference type="HOGENOM" id="CLU_3288857_0_0_4"/>
<evidence type="ECO:0000313" key="2">
    <source>
        <dbReference type="Proteomes" id="UP000005837"/>
    </source>
</evidence>
<accession>C0DYN6</accession>
<dbReference type="EMBL" id="ACEA01000055">
    <property type="protein sequence ID" value="EEG22847.1"/>
    <property type="molecule type" value="Genomic_DNA"/>
</dbReference>